<dbReference type="InterPro" id="IPR036291">
    <property type="entry name" value="NAD(P)-bd_dom_sf"/>
</dbReference>
<evidence type="ECO:0000256" key="1">
    <source>
        <dbReference type="ARBA" id="ARBA00006484"/>
    </source>
</evidence>
<dbReference type="GO" id="GO:0005811">
    <property type="term" value="C:lipid droplet"/>
    <property type="evidence" value="ECO:0007669"/>
    <property type="project" value="TreeGrafter"/>
</dbReference>
<dbReference type="GO" id="GO:0019433">
    <property type="term" value="P:triglyceride catabolic process"/>
    <property type="evidence" value="ECO:0007669"/>
    <property type="project" value="TreeGrafter"/>
</dbReference>
<dbReference type="SUPFAM" id="SSF51735">
    <property type="entry name" value="NAD(P)-binding Rossmann-fold domains"/>
    <property type="match status" value="1"/>
</dbReference>
<dbReference type="GO" id="GO:0004806">
    <property type="term" value="F:triacylglycerol lipase activity"/>
    <property type="evidence" value="ECO:0007669"/>
    <property type="project" value="TreeGrafter"/>
</dbReference>
<dbReference type="Pfam" id="PF00106">
    <property type="entry name" value="adh_short"/>
    <property type="match status" value="1"/>
</dbReference>
<keyword evidence="4" id="KW-1185">Reference proteome</keyword>
<dbReference type="GO" id="GO:0000140">
    <property type="term" value="F:acylglycerone-phosphate reductase (NADP+) activity"/>
    <property type="evidence" value="ECO:0007669"/>
    <property type="project" value="TreeGrafter"/>
</dbReference>
<dbReference type="KEGG" id="ache:ACHE_10860S"/>
<evidence type="ECO:0000313" key="4">
    <source>
        <dbReference type="Proteomes" id="UP000637239"/>
    </source>
</evidence>
<dbReference type="PANTHER" id="PTHR44169:SF6">
    <property type="entry name" value="NADPH-DEPENDENT 1-ACYLDIHYDROXYACETONE PHOSPHATE REDUCTASE"/>
    <property type="match status" value="1"/>
</dbReference>
<protein>
    <submittedName>
        <fullName evidence="3">Uncharacterized protein</fullName>
    </submittedName>
</protein>
<dbReference type="Proteomes" id="UP000637239">
    <property type="component" value="Chromosome 1"/>
</dbReference>
<organism evidence="3 4">
    <name type="scientific">Aspergillus chevalieri</name>
    <name type="common">Eurotium chevalieri</name>
    <dbReference type="NCBI Taxonomy" id="182096"/>
    <lineage>
        <taxon>Eukaryota</taxon>
        <taxon>Fungi</taxon>
        <taxon>Dikarya</taxon>
        <taxon>Ascomycota</taxon>
        <taxon>Pezizomycotina</taxon>
        <taxon>Eurotiomycetes</taxon>
        <taxon>Eurotiomycetidae</taxon>
        <taxon>Eurotiales</taxon>
        <taxon>Aspergillaceae</taxon>
        <taxon>Aspergillus</taxon>
        <taxon>Aspergillus subgen. Aspergillus</taxon>
    </lineage>
</organism>
<dbReference type="GO" id="GO:0005783">
    <property type="term" value="C:endoplasmic reticulum"/>
    <property type="evidence" value="ECO:0007669"/>
    <property type="project" value="TreeGrafter"/>
</dbReference>
<evidence type="ECO:0000256" key="2">
    <source>
        <dbReference type="ARBA" id="ARBA00023002"/>
    </source>
</evidence>
<dbReference type="GeneID" id="66977817"/>
<dbReference type="AlphaFoldDB" id="A0A7R7VEX9"/>
<accession>A0A7R7VEX9</accession>
<sequence>MSEKVVPVPTKAWVSPSSRLLAVQKLKDLGVTAKIDLVELDVTNDQQITTVINHVTNTYGRLDVLINNAGIIRLPSKYDLSAARNTYNEILNVNITSVALITTA</sequence>
<dbReference type="Gene3D" id="3.40.50.720">
    <property type="entry name" value="NAD(P)-binding Rossmann-like Domain"/>
    <property type="match status" value="1"/>
</dbReference>
<keyword evidence="2" id="KW-0560">Oxidoreductase</keyword>
<dbReference type="RefSeq" id="XP_043131980.1">
    <property type="nucleotide sequence ID" value="XM_043283964.1"/>
</dbReference>
<comment type="similarity">
    <text evidence="1">Belongs to the short-chain dehydrogenases/reductases (SDR) family.</text>
</comment>
<evidence type="ECO:0000313" key="3">
    <source>
        <dbReference type="EMBL" id="BCR83458.1"/>
    </source>
</evidence>
<name>A0A7R7VEX9_ASPCH</name>
<reference evidence="3" key="2">
    <citation type="submission" date="2021-02" db="EMBL/GenBank/DDBJ databases">
        <title>Aspergillus chevalieri M1 genome sequence.</title>
        <authorList>
            <person name="Kadooka C."/>
            <person name="Mori K."/>
            <person name="Futagami T."/>
        </authorList>
    </citation>
    <scope>NUCLEOTIDE SEQUENCE</scope>
    <source>
        <strain evidence="3">M1</strain>
    </source>
</reference>
<reference evidence="3" key="1">
    <citation type="submission" date="2021-01" db="EMBL/GenBank/DDBJ databases">
        <authorList>
            <consortium name="Aspergillus chevalieri M1 genome sequencing consortium"/>
            <person name="Kazuki M."/>
            <person name="Futagami T."/>
        </authorList>
    </citation>
    <scope>NUCLEOTIDE SEQUENCE</scope>
    <source>
        <strain evidence="3">M1</strain>
    </source>
</reference>
<proteinExistence type="inferred from homology"/>
<dbReference type="PANTHER" id="PTHR44169">
    <property type="entry name" value="NADPH-DEPENDENT 1-ACYLDIHYDROXYACETONE PHOSPHATE REDUCTASE"/>
    <property type="match status" value="1"/>
</dbReference>
<gene>
    <name evidence="3" type="ORF">ACHE_10860S</name>
</gene>
<dbReference type="InterPro" id="IPR002347">
    <property type="entry name" value="SDR_fam"/>
</dbReference>
<dbReference type="EMBL" id="AP024416">
    <property type="protein sequence ID" value="BCR83458.1"/>
    <property type="molecule type" value="Genomic_DNA"/>
</dbReference>
<dbReference type="GO" id="GO:0006654">
    <property type="term" value="P:phosphatidic acid biosynthetic process"/>
    <property type="evidence" value="ECO:0007669"/>
    <property type="project" value="TreeGrafter"/>
</dbReference>